<accession>A0AAD7CTG8</accession>
<evidence type="ECO:0008006" key="4">
    <source>
        <dbReference type="Google" id="ProtNLM"/>
    </source>
</evidence>
<dbReference type="PANTHER" id="PTHR10039:SF16">
    <property type="entry name" value="GPI INOSITOL-DEACYLASE"/>
    <property type="match status" value="1"/>
</dbReference>
<organism evidence="2 3">
    <name type="scientific">Mycena rosella</name>
    <name type="common">Pink bonnet</name>
    <name type="synonym">Agaricus rosellus</name>
    <dbReference type="NCBI Taxonomy" id="1033263"/>
    <lineage>
        <taxon>Eukaryota</taxon>
        <taxon>Fungi</taxon>
        <taxon>Dikarya</taxon>
        <taxon>Basidiomycota</taxon>
        <taxon>Agaricomycotina</taxon>
        <taxon>Agaricomycetes</taxon>
        <taxon>Agaricomycetidae</taxon>
        <taxon>Agaricales</taxon>
        <taxon>Marasmiineae</taxon>
        <taxon>Mycenaceae</taxon>
        <taxon>Mycena</taxon>
    </lineage>
</organism>
<sequence>MVVLRLLYHHGGYLKHRRRAFAISARMTMTPFQSSTRNTEDILKIKVSKIQAANVPVVGWRTGRFFVEVKVDGGAEKTEIVIAESGLVLWDDEFHFDIFQTSTITITLLATHRVRVDTIVGWSEEKINASLWSSKSIERRLRNETGTLKTLVHLQLELLPREALCAAERQAAYNARTTSGEVHDFMSGMQIALGAGICPANPLGAEMQARHAAWGDGERASTIPAAEILGLGAIDSVSETWDLLLKHVDMFTNIVERFSEIHPYVKFACSVLTMTQKVVLAQRDRDDRFRGLIKITSESFCFLNELKVAALEAHRPTIKTLALQTTECAYFIRDYTKQKSFIIRAATNTISGAAMEGKIAQYEKKFHELKVAFRDGAALTTEITVLRIAEQVDRIATAGELDDLPYAPGARFDLGKQCLSGTRLDLLDKIYEWVNKGDVDTPRVLMLIGGAGSGKSAIAHTVANRFNELKRLAHPSSFSANIATAGPTNSLVPSPVIWPIWIVIGPRAVRKTSSVLEQFEEFILKPARRSLYFGPVVIVIDALDASGNQPARQALISLLSSRTTELPSNFRILVTTRPEPDITEAFSKCKDVASWDLEDVLDKQSKLDDVAVFFSSELSGVAGWNDRVRRKLTTKSDGDFGWAASACASIKDTGASQTASERMADLLSYRKAVSFKDELEDYSNPGHEESFAFFRDKLHLPRFGASSHGQHNGSSMFINLLHPHGPSKYADILDVGPNFPVPVFYSHPSDEPGTPGVGEHAAFPEPAADDMHVPY</sequence>
<keyword evidence="3" id="KW-1185">Reference proteome</keyword>
<feature type="region of interest" description="Disordered" evidence="1">
    <location>
        <begin position="750"/>
        <end position="775"/>
    </location>
</feature>
<dbReference type="Gene3D" id="3.40.50.300">
    <property type="entry name" value="P-loop containing nucleotide triphosphate hydrolases"/>
    <property type="match status" value="1"/>
</dbReference>
<dbReference type="Proteomes" id="UP001221757">
    <property type="component" value="Unassembled WGS sequence"/>
</dbReference>
<comment type="caution">
    <text evidence="2">The sequence shown here is derived from an EMBL/GenBank/DDBJ whole genome shotgun (WGS) entry which is preliminary data.</text>
</comment>
<dbReference type="EMBL" id="JARKIE010000240">
    <property type="protein sequence ID" value="KAJ7662448.1"/>
    <property type="molecule type" value="Genomic_DNA"/>
</dbReference>
<name>A0AAD7CTG8_MYCRO</name>
<dbReference type="AlphaFoldDB" id="A0AAD7CTG8"/>
<gene>
    <name evidence="2" type="ORF">B0H17DRAFT_1185048</name>
</gene>
<dbReference type="InterPro" id="IPR027417">
    <property type="entry name" value="P-loop_NTPase"/>
</dbReference>
<dbReference type="SUPFAM" id="SSF52540">
    <property type="entry name" value="P-loop containing nucleoside triphosphate hydrolases"/>
    <property type="match status" value="1"/>
</dbReference>
<protein>
    <recommendedName>
        <fullName evidence="4">C2 domain-containing protein</fullName>
    </recommendedName>
</protein>
<reference evidence="2" key="1">
    <citation type="submission" date="2023-03" db="EMBL/GenBank/DDBJ databases">
        <title>Massive genome expansion in bonnet fungi (Mycena s.s.) driven by repeated elements and novel gene families across ecological guilds.</title>
        <authorList>
            <consortium name="Lawrence Berkeley National Laboratory"/>
            <person name="Harder C.B."/>
            <person name="Miyauchi S."/>
            <person name="Viragh M."/>
            <person name="Kuo A."/>
            <person name="Thoen E."/>
            <person name="Andreopoulos B."/>
            <person name="Lu D."/>
            <person name="Skrede I."/>
            <person name="Drula E."/>
            <person name="Henrissat B."/>
            <person name="Morin E."/>
            <person name="Kohler A."/>
            <person name="Barry K."/>
            <person name="LaButti K."/>
            <person name="Morin E."/>
            <person name="Salamov A."/>
            <person name="Lipzen A."/>
            <person name="Mereny Z."/>
            <person name="Hegedus B."/>
            <person name="Baldrian P."/>
            <person name="Stursova M."/>
            <person name="Weitz H."/>
            <person name="Taylor A."/>
            <person name="Grigoriev I.V."/>
            <person name="Nagy L.G."/>
            <person name="Martin F."/>
            <person name="Kauserud H."/>
        </authorList>
    </citation>
    <scope>NUCLEOTIDE SEQUENCE</scope>
    <source>
        <strain evidence="2">CBHHK067</strain>
    </source>
</reference>
<evidence type="ECO:0000256" key="1">
    <source>
        <dbReference type="SAM" id="MobiDB-lite"/>
    </source>
</evidence>
<evidence type="ECO:0000313" key="3">
    <source>
        <dbReference type="Proteomes" id="UP001221757"/>
    </source>
</evidence>
<dbReference type="PANTHER" id="PTHR10039">
    <property type="entry name" value="AMELOGENIN"/>
    <property type="match status" value="1"/>
</dbReference>
<evidence type="ECO:0000313" key="2">
    <source>
        <dbReference type="EMBL" id="KAJ7662448.1"/>
    </source>
</evidence>
<proteinExistence type="predicted"/>